<keyword evidence="6 12" id="KW-0812">Transmembrane</keyword>
<evidence type="ECO:0000256" key="12">
    <source>
        <dbReference type="SAM" id="Phobius"/>
    </source>
</evidence>
<dbReference type="GO" id="GO:0070069">
    <property type="term" value="C:cytochrome complex"/>
    <property type="evidence" value="ECO:0007669"/>
    <property type="project" value="TreeGrafter"/>
</dbReference>
<comment type="similarity">
    <text evidence="2">Belongs to the cytochrome ubiquinol oxidase subunit 2 family.</text>
</comment>
<evidence type="ECO:0000256" key="1">
    <source>
        <dbReference type="ARBA" id="ARBA00004651"/>
    </source>
</evidence>
<dbReference type="GO" id="GO:0005886">
    <property type="term" value="C:plasma membrane"/>
    <property type="evidence" value="ECO:0007669"/>
    <property type="project" value="UniProtKB-SubCell"/>
</dbReference>
<dbReference type="NCBIfam" id="TIGR00203">
    <property type="entry name" value="cydB"/>
    <property type="match status" value="1"/>
</dbReference>
<accession>A0A3D8J4N3</accession>
<keyword evidence="11 12" id="KW-0472">Membrane</keyword>
<dbReference type="GO" id="GO:0019646">
    <property type="term" value="P:aerobic electron transport chain"/>
    <property type="evidence" value="ECO:0007669"/>
    <property type="project" value="TreeGrafter"/>
</dbReference>
<feature type="transmembrane region" description="Helical" evidence="12">
    <location>
        <begin position="244"/>
        <end position="269"/>
    </location>
</feature>
<dbReference type="RefSeq" id="WP_115568735.1">
    <property type="nucleotide sequence ID" value="NZ_NXLV01000001.1"/>
</dbReference>
<evidence type="ECO:0000256" key="5">
    <source>
        <dbReference type="ARBA" id="ARBA00022617"/>
    </source>
</evidence>
<evidence type="ECO:0000256" key="3">
    <source>
        <dbReference type="ARBA" id="ARBA00022448"/>
    </source>
</evidence>
<evidence type="ECO:0000256" key="4">
    <source>
        <dbReference type="ARBA" id="ARBA00022475"/>
    </source>
</evidence>
<name>A0A3D8J4N3_9HELI</name>
<evidence type="ECO:0000256" key="8">
    <source>
        <dbReference type="ARBA" id="ARBA00022982"/>
    </source>
</evidence>
<dbReference type="GO" id="GO:0046872">
    <property type="term" value="F:metal ion binding"/>
    <property type="evidence" value="ECO:0007669"/>
    <property type="project" value="UniProtKB-KW"/>
</dbReference>
<feature type="transmembrane region" description="Helical" evidence="12">
    <location>
        <begin position="281"/>
        <end position="307"/>
    </location>
</feature>
<dbReference type="OrthoDB" id="9776710at2"/>
<dbReference type="InterPro" id="IPR003317">
    <property type="entry name" value="Cyt-d_oxidase_su2"/>
</dbReference>
<evidence type="ECO:0000313" key="13">
    <source>
        <dbReference type="EMBL" id="RDU72105.1"/>
    </source>
</evidence>
<keyword evidence="9 12" id="KW-1133">Transmembrane helix</keyword>
<sequence>MSLVALQIYWWIVASVLLGALACLFFVQGGQMLLYTLGKSEEEKSLIINSLGRKWELTFTTLVVFGGVMFAAFPLFYATSFGGAYWVWLAILFCFIIQAVSYEYRKKPDNFLGQKTYEIFLLINGYVGIFLLGVALSTFFSGANFTLSSYNFVQWSNPLRGLEALGNPYNYLLGFALVFLSKTLGASYLLSNLSSPTLALRAKRAIIFNGIAFLISFILFVLWVSCKDAFLLINGVATIKPLGYLSLFLSHPLFLSLLLLGAVILLIGIYLGGVRGNDKSVFWQFGGVFLAVFALFGNLGINGGIFYPSVDNLSQSLTIFNASSSHYTLKTMAYVSILIPIVIFYISYVWRKMDSKKLDSQELENQSEKY</sequence>
<reference evidence="13 14" key="1">
    <citation type="submission" date="2018-04" db="EMBL/GenBank/DDBJ databases">
        <title>Novel Campyloabacter and Helicobacter Species and Strains.</title>
        <authorList>
            <person name="Mannion A.J."/>
            <person name="Shen Z."/>
            <person name="Fox J.G."/>
        </authorList>
    </citation>
    <scope>NUCLEOTIDE SEQUENCE [LARGE SCALE GENOMIC DNA]</scope>
    <source>
        <strain evidence="13 14">MIT 04-9366</strain>
    </source>
</reference>
<dbReference type="PANTHER" id="PTHR43141:SF5">
    <property type="entry name" value="CYTOCHROME BD-I UBIQUINOL OXIDASE SUBUNIT 2"/>
    <property type="match status" value="1"/>
</dbReference>
<dbReference type="GO" id="GO:0009055">
    <property type="term" value="F:electron transfer activity"/>
    <property type="evidence" value="ECO:0007669"/>
    <property type="project" value="TreeGrafter"/>
</dbReference>
<keyword evidence="8" id="KW-0249">Electron transport</keyword>
<keyword evidence="4" id="KW-1003">Cell membrane</keyword>
<dbReference type="PANTHER" id="PTHR43141">
    <property type="entry name" value="CYTOCHROME BD2 SUBUNIT II"/>
    <property type="match status" value="1"/>
</dbReference>
<feature type="transmembrane region" description="Helical" evidence="12">
    <location>
        <begin position="12"/>
        <end position="37"/>
    </location>
</feature>
<feature type="transmembrane region" description="Helical" evidence="12">
    <location>
        <begin position="116"/>
        <end position="140"/>
    </location>
</feature>
<dbReference type="Proteomes" id="UP000257045">
    <property type="component" value="Unassembled WGS sequence"/>
</dbReference>
<comment type="caution">
    <text evidence="13">The sequence shown here is derived from an EMBL/GenBank/DDBJ whole genome shotgun (WGS) entry which is preliminary data.</text>
</comment>
<feature type="transmembrane region" description="Helical" evidence="12">
    <location>
        <begin position="327"/>
        <end position="350"/>
    </location>
</feature>
<keyword evidence="3" id="KW-0813">Transport</keyword>
<evidence type="ECO:0000256" key="6">
    <source>
        <dbReference type="ARBA" id="ARBA00022692"/>
    </source>
</evidence>
<gene>
    <name evidence="13" type="primary">cydB</name>
    <name evidence="13" type="ORF">CQA58_00430</name>
</gene>
<evidence type="ECO:0000256" key="10">
    <source>
        <dbReference type="ARBA" id="ARBA00023004"/>
    </source>
</evidence>
<keyword evidence="5" id="KW-0349">Heme</keyword>
<proteinExistence type="inferred from homology"/>
<dbReference type="AlphaFoldDB" id="A0A3D8J4N3"/>
<feature type="transmembrane region" description="Helical" evidence="12">
    <location>
        <begin position="83"/>
        <end position="104"/>
    </location>
</feature>
<evidence type="ECO:0000256" key="11">
    <source>
        <dbReference type="ARBA" id="ARBA00023136"/>
    </source>
</evidence>
<organism evidence="13 14">
    <name type="scientific">Helicobacter brantae</name>
    <dbReference type="NCBI Taxonomy" id="375927"/>
    <lineage>
        <taxon>Bacteria</taxon>
        <taxon>Pseudomonadati</taxon>
        <taxon>Campylobacterota</taxon>
        <taxon>Epsilonproteobacteria</taxon>
        <taxon>Campylobacterales</taxon>
        <taxon>Helicobacteraceae</taxon>
        <taxon>Helicobacter</taxon>
    </lineage>
</organism>
<comment type="subcellular location">
    <subcellularLocation>
        <location evidence="1">Cell membrane</location>
        <topology evidence="1">Multi-pass membrane protein</topology>
    </subcellularLocation>
</comment>
<feature type="transmembrane region" description="Helical" evidence="12">
    <location>
        <begin position="171"/>
        <end position="193"/>
    </location>
</feature>
<protein>
    <submittedName>
        <fullName evidence="13">Cytochrome d ubiquinol oxidase subunit II</fullName>
    </submittedName>
</protein>
<evidence type="ECO:0000256" key="9">
    <source>
        <dbReference type="ARBA" id="ARBA00022989"/>
    </source>
</evidence>
<keyword evidence="14" id="KW-1185">Reference proteome</keyword>
<dbReference type="GO" id="GO:0016682">
    <property type="term" value="F:oxidoreductase activity, acting on diphenols and related substances as donors, oxygen as acceptor"/>
    <property type="evidence" value="ECO:0007669"/>
    <property type="project" value="TreeGrafter"/>
</dbReference>
<feature type="transmembrane region" description="Helical" evidence="12">
    <location>
        <begin position="57"/>
        <end position="77"/>
    </location>
</feature>
<dbReference type="Pfam" id="PF02322">
    <property type="entry name" value="Cyt_bd_oxida_II"/>
    <property type="match status" value="1"/>
</dbReference>
<evidence type="ECO:0000256" key="7">
    <source>
        <dbReference type="ARBA" id="ARBA00022723"/>
    </source>
</evidence>
<evidence type="ECO:0000256" key="2">
    <source>
        <dbReference type="ARBA" id="ARBA00007543"/>
    </source>
</evidence>
<feature type="transmembrane region" description="Helical" evidence="12">
    <location>
        <begin position="205"/>
        <end position="224"/>
    </location>
</feature>
<keyword evidence="7" id="KW-0479">Metal-binding</keyword>
<keyword evidence="10" id="KW-0408">Iron</keyword>
<evidence type="ECO:0000313" key="14">
    <source>
        <dbReference type="Proteomes" id="UP000257045"/>
    </source>
</evidence>
<dbReference type="EMBL" id="NXLV01000001">
    <property type="protein sequence ID" value="RDU72105.1"/>
    <property type="molecule type" value="Genomic_DNA"/>
</dbReference>